<reference evidence="5" key="1">
    <citation type="submission" date="2016-03" db="EMBL/GenBank/DDBJ databases">
        <title>Mechanisms controlling the formation of the plant cell surface in tip-growing cells are functionally conserved among land plants.</title>
        <authorList>
            <person name="Honkanen S."/>
            <person name="Jones V.A."/>
            <person name="Morieri G."/>
            <person name="Champion C."/>
            <person name="Hetherington A.J."/>
            <person name="Kelly S."/>
            <person name="Saint-Marcoux D."/>
            <person name="Proust H."/>
            <person name="Prescott H."/>
            <person name="Dolan L."/>
        </authorList>
    </citation>
    <scope>NUCLEOTIDE SEQUENCE [LARGE SCALE GENOMIC DNA]</scope>
    <source>
        <tissue evidence="5">Whole gametophyte</tissue>
    </source>
</reference>
<sequence length="288" mass="32572">MLSDLIPVNPMNSFWDRLCSRCQCMVKAHGFEEESKKGPRFQAVINAEQQERKMKELEKKIKKAELEESLLREQLQFLQSWDPFVMSPACTDVRLQAAGHVVYAHKAVLVNHYPISFSTSQLKRFTHEFKAGNSLQISDAAGKSDVFGKRLRFNVAQLTEAKTGVVEVNVLPDVLDSFVRYFYTGVVSPSDLKNYASGLLSAADRYNVQSLSLLCQRFIAKNLTIETALSTWEIGYDYGSDIIKQAVIDALSNDIKDILNLTEYKSFRATKDPELLVDLFESLVKKAL</sequence>
<dbReference type="InterPro" id="IPR000210">
    <property type="entry name" value="BTB/POZ_dom"/>
</dbReference>
<dbReference type="PANTHER" id="PTHR47274">
    <property type="entry name" value="BTB/POZ DOMAIN CONTAINING PROTEIN, EXPRESSED-RELATED"/>
    <property type="match status" value="1"/>
</dbReference>
<keyword evidence="3" id="KW-0175">Coiled coil</keyword>
<dbReference type="InterPro" id="IPR044784">
    <property type="entry name" value="At1g01640-like"/>
</dbReference>
<name>A0A176VFN8_MARPO</name>
<dbReference type="Pfam" id="PF00651">
    <property type="entry name" value="BTB"/>
    <property type="match status" value="1"/>
</dbReference>
<feature type="domain" description="BTB" evidence="4">
    <location>
        <begin position="91"/>
        <end position="191"/>
    </location>
</feature>
<proteinExistence type="predicted"/>
<evidence type="ECO:0000256" key="3">
    <source>
        <dbReference type="SAM" id="Coils"/>
    </source>
</evidence>
<dbReference type="Gene3D" id="3.30.710.10">
    <property type="entry name" value="Potassium Channel Kv1.1, Chain A"/>
    <property type="match status" value="1"/>
</dbReference>
<gene>
    <name evidence="5" type="ORF">AXG93_4273s1000</name>
</gene>
<keyword evidence="6" id="KW-1185">Reference proteome</keyword>
<comment type="function">
    <text evidence="1">May act as a substrate-specific adapter of an E3 ubiquitin-protein ligase complex (CUL3-RBX1-BTB) which mediates the ubiquitination and subsequent proteasomal degradation of target proteins.</text>
</comment>
<comment type="pathway">
    <text evidence="2">Protein modification; protein ubiquitination.</text>
</comment>
<evidence type="ECO:0000256" key="1">
    <source>
        <dbReference type="ARBA" id="ARBA00002668"/>
    </source>
</evidence>
<comment type="caution">
    <text evidence="5">The sequence shown here is derived from an EMBL/GenBank/DDBJ whole genome shotgun (WGS) entry which is preliminary data.</text>
</comment>
<dbReference type="Gene3D" id="1.25.40.420">
    <property type="match status" value="1"/>
</dbReference>
<evidence type="ECO:0000313" key="5">
    <source>
        <dbReference type="EMBL" id="OAE19407.1"/>
    </source>
</evidence>
<organism evidence="5 6">
    <name type="scientific">Marchantia polymorpha subsp. ruderalis</name>
    <dbReference type="NCBI Taxonomy" id="1480154"/>
    <lineage>
        <taxon>Eukaryota</taxon>
        <taxon>Viridiplantae</taxon>
        <taxon>Streptophyta</taxon>
        <taxon>Embryophyta</taxon>
        <taxon>Marchantiophyta</taxon>
        <taxon>Marchantiopsida</taxon>
        <taxon>Marchantiidae</taxon>
        <taxon>Marchantiales</taxon>
        <taxon>Marchantiaceae</taxon>
        <taxon>Marchantia</taxon>
    </lineage>
</organism>
<protein>
    <recommendedName>
        <fullName evidence="4">BTB domain-containing protein</fullName>
    </recommendedName>
</protein>
<dbReference type="PROSITE" id="PS50097">
    <property type="entry name" value="BTB"/>
    <property type="match status" value="1"/>
</dbReference>
<dbReference type="SMART" id="SM00225">
    <property type="entry name" value="BTB"/>
    <property type="match status" value="1"/>
</dbReference>
<evidence type="ECO:0000256" key="2">
    <source>
        <dbReference type="ARBA" id="ARBA00004906"/>
    </source>
</evidence>
<dbReference type="EMBL" id="LVLJ01003865">
    <property type="protein sequence ID" value="OAE19407.1"/>
    <property type="molecule type" value="Genomic_DNA"/>
</dbReference>
<evidence type="ECO:0000259" key="4">
    <source>
        <dbReference type="PROSITE" id="PS50097"/>
    </source>
</evidence>
<dbReference type="AlphaFoldDB" id="A0A176VFN8"/>
<dbReference type="Proteomes" id="UP000077202">
    <property type="component" value="Unassembled WGS sequence"/>
</dbReference>
<dbReference type="PANTHER" id="PTHR47274:SF19">
    <property type="entry name" value="BTB DOMAIN-CONTAINING PROTEIN"/>
    <property type="match status" value="1"/>
</dbReference>
<dbReference type="SUPFAM" id="SSF54695">
    <property type="entry name" value="POZ domain"/>
    <property type="match status" value="1"/>
</dbReference>
<accession>A0A176VFN8</accession>
<evidence type="ECO:0000313" key="6">
    <source>
        <dbReference type="Proteomes" id="UP000077202"/>
    </source>
</evidence>
<feature type="coiled-coil region" evidence="3">
    <location>
        <begin position="40"/>
        <end position="74"/>
    </location>
</feature>
<dbReference type="InterPro" id="IPR011333">
    <property type="entry name" value="SKP1/BTB/POZ_sf"/>
</dbReference>